<dbReference type="AlphaFoldDB" id="A0A345U859"/>
<keyword evidence="11 14" id="KW-0472">Membrane</keyword>
<dbReference type="HAMAP" id="MF_01378">
    <property type="entry name" value="PSII_Cyt550"/>
    <property type="match status" value="1"/>
</dbReference>
<feature type="binding site" description="covalent" evidence="14">
    <location>
        <position position="66"/>
    </location>
    <ligand>
        <name>heme c</name>
        <dbReference type="ChEBI" id="CHEBI:61717"/>
    </ligand>
</feature>
<dbReference type="GO" id="GO:0005506">
    <property type="term" value="F:iron ion binding"/>
    <property type="evidence" value="ECO:0007669"/>
    <property type="project" value="InterPro"/>
</dbReference>
<dbReference type="GO" id="GO:0022904">
    <property type="term" value="P:respiratory electron transport chain"/>
    <property type="evidence" value="ECO:0007669"/>
    <property type="project" value="InterPro"/>
</dbReference>
<dbReference type="InterPro" id="IPR029490">
    <property type="entry name" value="Cytochrom_C550"/>
</dbReference>
<dbReference type="GeneID" id="37623424"/>
<evidence type="ECO:0000256" key="4">
    <source>
        <dbReference type="ARBA" id="ARBA00022531"/>
    </source>
</evidence>
<evidence type="ECO:0000256" key="8">
    <source>
        <dbReference type="ARBA" id="ARBA00022982"/>
    </source>
</evidence>
<feature type="binding site" description="covalent" evidence="14">
    <location>
        <position position="69"/>
    </location>
    <ligand>
        <name>heme c</name>
        <dbReference type="ChEBI" id="CHEBI:61717"/>
    </ligand>
</feature>
<dbReference type="InterPro" id="IPR017851">
    <property type="entry name" value="PsbV_cyt_c550"/>
</dbReference>
<keyword evidence="5 14" id="KW-0349">Heme</keyword>
<feature type="binding site" description="axial binding residue" evidence="14">
    <location>
        <position position="70"/>
    </location>
    <ligand>
        <name>heme c</name>
        <dbReference type="ChEBI" id="CHEBI:61717"/>
    </ligand>
    <ligandPart>
        <name>Fe</name>
        <dbReference type="ChEBI" id="CHEBI:18248"/>
    </ligandPart>
</feature>
<dbReference type="InterPro" id="IPR009056">
    <property type="entry name" value="Cyt_c-like_dom"/>
</dbReference>
<evidence type="ECO:0000313" key="16">
    <source>
        <dbReference type="EMBL" id="AXI96645.1"/>
    </source>
</evidence>
<dbReference type="Pfam" id="PF14495">
    <property type="entry name" value="Cytochrom_C550"/>
    <property type="match status" value="1"/>
</dbReference>
<evidence type="ECO:0000256" key="5">
    <source>
        <dbReference type="ARBA" id="ARBA00022617"/>
    </source>
</evidence>
<evidence type="ECO:0000256" key="13">
    <source>
        <dbReference type="ARBA" id="ARBA00047008"/>
    </source>
</evidence>
<comment type="function">
    <text evidence="14">One of the extrinsic, lumenal subunits of photosystem II (PSII). PSII is a light-driven water plastoquinone oxidoreductase, using light energy to abstract electrons from H(2)O, generating a proton gradient subsequently used for ATP formation. The extrinsic proteins stabilize the structure of photosystem II oxygen-evolving complex (OEC), the ion environment of oxygen evolution and protect the OEC against heat-induced inactivation. Low-potential cytochrome c that plays a role in the OEC of PSII.</text>
</comment>
<keyword evidence="9 14" id="KW-0408">Iron</keyword>
<evidence type="ECO:0000256" key="3">
    <source>
        <dbReference type="ARBA" id="ARBA00022448"/>
    </source>
</evidence>
<comment type="subunit">
    <text evidence="13">PSII is composed of 1 copy each of membrane proteins PsbA, PsbB, PsbC, PsbD, PsbE, PsbF, PsbH, PsbI, PsbJ, PsbK, PsbL, PsbM, PsbT, PsbY, PsbZ, Psb30/Ycf12, at least 3 peripheral proteins of the oxygen-evolving complex and a large number of cofactors. It forms dimeric complexes. The extrinsic subunits in red algae are PsbO (OEC33), PsbQ', cytochrome c-550 and PsbU.</text>
</comment>
<evidence type="ECO:0000256" key="1">
    <source>
        <dbReference type="ARBA" id="ARBA00004170"/>
    </source>
</evidence>
<dbReference type="InterPro" id="IPR036909">
    <property type="entry name" value="Cyt_c-like_dom_sf"/>
</dbReference>
<feature type="chain" id="PRO_5017093980" description="Photosystem II extrinsic protein V" evidence="14">
    <location>
        <begin position="30"/>
        <end position="166"/>
    </location>
</feature>
<keyword evidence="12 14" id="KW-0604">Photosystem II</keyword>
<protein>
    <recommendedName>
        <fullName evidence="14">Photosystem II extrinsic protein V</fullName>
        <shortName evidence="14">PsbV</shortName>
    </recommendedName>
    <alternativeName>
        <fullName evidence="14">Cytochrome c-550</fullName>
    </alternativeName>
    <alternativeName>
        <fullName evidence="14">Cytochrome c550</fullName>
    </alternativeName>
</protein>
<evidence type="ECO:0000256" key="12">
    <source>
        <dbReference type="ARBA" id="ARBA00023276"/>
    </source>
</evidence>
<dbReference type="RefSeq" id="YP_009510972.1">
    <property type="nucleotide sequence ID" value="NC_039142.1"/>
</dbReference>
<dbReference type="PIRSF" id="PIRSF005890">
    <property type="entry name" value="Phot_II_cyt_c550"/>
    <property type="match status" value="1"/>
</dbReference>
<keyword evidence="3 14" id="KW-0813">Transport</keyword>
<dbReference type="GO" id="GO:0020037">
    <property type="term" value="F:heme binding"/>
    <property type="evidence" value="ECO:0007669"/>
    <property type="project" value="InterPro"/>
</dbReference>
<evidence type="ECO:0000256" key="7">
    <source>
        <dbReference type="ARBA" id="ARBA00022729"/>
    </source>
</evidence>
<keyword evidence="10 14" id="KW-0793">Thylakoid</keyword>
<dbReference type="GO" id="GO:0009055">
    <property type="term" value="F:electron transfer activity"/>
    <property type="evidence" value="ECO:0007669"/>
    <property type="project" value="InterPro"/>
</dbReference>
<comment type="similarity">
    <text evidence="2 14">Belongs to the cytochrome c family. PsbV subfamily.</text>
</comment>
<evidence type="ECO:0000256" key="9">
    <source>
        <dbReference type="ARBA" id="ARBA00023004"/>
    </source>
</evidence>
<comment type="cofactor">
    <cofactor evidence="14">
        <name>heme c</name>
        <dbReference type="ChEBI" id="CHEBI:61717"/>
    </cofactor>
    <text evidence="14">Binds 1 heme c group covalently per subunit.</text>
</comment>
<keyword evidence="16" id="KW-0150">Chloroplast</keyword>
<geneLocation type="chloroplast" evidence="16"/>
<dbReference type="GO" id="GO:0009535">
    <property type="term" value="C:chloroplast thylakoid membrane"/>
    <property type="evidence" value="ECO:0007669"/>
    <property type="project" value="UniProtKB-SubCell"/>
</dbReference>
<feature type="domain" description="Cytochrome c" evidence="15">
    <location>
        <begin position="53"/>
        <end position="152"/>
    </location>
</feature>
<keyword evidence="16" id="KW-0934">Plastid</keyword>
<feature type="signal peptide" evidence="14">
    <location>
        <begin position="1"/>
        <end position="29"/>
    </location>
</feature>
<evidence type="ECO:0000256" key="6">
    <source>
        <dbReference type="ARBA" id="ARBA00022723"/>
    </source>
</evidence>
<evidence type="ECO:0000256" key="14">
    <source>
        <dbReference type="HAMAP-Rule" id="MF_01378"/>
    </source>
</evidence>
<dbReference type="InterPro" id="IPR016003">
    <property type="entry name" value="PsbV_cyt_c550-like"/>
</dbReference>
<reference evidence="16" key="1">
    <citation type="submission" date="2018-05" db="EMBL/GenBank/DDBJ databases">
        <title>Organellar genomes of Gracilariaceae.</title>
        <authorList>
            <person name="Iha C."/>
            <person name="Oliveira M.C."/>
        </authorList>
    </citation>
    <scope>NUCLEOTIDE SEQUENCE</scope>
</reference>
<feature type="binding site" description="axial binding residue" evidence="14">
    <location>
        <position position="121"/>
    </location>
    <ligand>
        <name>heme c</name>
        <dbReference type="ChEBI" id="CHEBI:61717"/>
    </ligand>
    <ligandPart>
        <name>Fe</name>
        <dbReference type="ChEBI" id="CHEBI:18248"/>
    </ligandPart>
</feature>
<dbReference type="GO" id="GO:0019684">
    <property type="term" value="P:photosynthesis, light reaction"/>
    <property type="evidence" value="ECO:0007669"/>
    <property type="project" value="UniProtKB-UniRule"/>
</dbReference>
<evidence type="ECO:0000256" key="2">
    <source>
        <dbReference type="ARBA" id="ARBA00010433"/>
    </source>
</evidence>
<keyword evidence="4 14" id="KW-0602">Photosynthesis</keyword>
<dbReference type="Gene3D" id="1.10.760.10">
    <property type="entry name" value="Cytochrome c-like domain"/>
    <property type="match status" value="1"/>
</dbReference>
<keyword evidence="6 14" id="KW-0479">Metal-binding</keyword>
<keyword evidence="7 14" id="KW-0732">Signal</keyword>
<evidence type="ECO:0000256" key="10">
    <source>
        <dbReference type="ARBA" id="ARBA00023078"/>
    </source>
</evidence>
<sequence precursor="true">MSNIKIHKIQLSIFSILIAFKTFLNPVNAIELDEKTRTVTLEESGKTTILTPEQVKRGKRLFNNSCAQCHNGGITKTNPNIGLEPDSLSKATPARDNINSLIDYIKNPTSYDGATSIAELHPSIKSAEIFPKMRNLTDEDLFAIAGHILIQPKIESEKWGGGKIYY</sequence>
<evidence type="ECO:0000256" key="11">
    <source>
        <dbReference type="ARBA" id="ARBA00023136"/>
    </source>
</evidence>
<proteinExistence type="inferred from homology"/>
<comment type="subcellular location">
    <subcellularLocation>
        <location evidence="1">Membrane</location>
        <topology evidence="1">Peripheral membrane protein</topology>
    </subcellularLocation>
    <subcellularLocation>
        <location evidence="14">Plastid</location>
        <location evidence="14">Chloroplast thylakoid membrane</location>
        <topology evidence="14">Peripheral membrane protein</topology>
        <orientation evidence="14">Lumenal side</orientation>
    </subcellularLocation>
    <text evidence="14">Associated with photosystem II at the lumenal side of the thylakoid membrane.</text>
</comment>
<keyword evidence="8 14" id="KW-0249">Electron transport</keyword>
<accession>A0A345U859</accession>
<organism evidence="16">
    <name type="scientific">Hydropuntia rangiferina</name>
    <dbReference type="NCBI Taxonomy" id="338881"/>
    <lineage>
        <taxon>Eukaryota</taxon>
        <taxon>Rhodophyta</taxon>
        <taxon>Florideophyceae</taxon>
        <taxon>Rhodymeniophycidae</taxon>
        <taxon>Gracilariales</taxon>
        <taxon>Gracilariaceae</taxon>
        <taxon>Hydropuntia</taxon>
    </lineage>
</organism>
<evidence type="ECO:0000259" key="15">
    <source>
        <dbReference type="PROSITE" id="PS51007"/>
    </source>
</evidence>
<dbReference type="EMBL" id="MH396012">
    <property type="protein sequence ID" value="AXI96645.1"/>
    <property type="molecule type" value="Genomic_DNA"/>
</dbReference>
<dbReference type="PROSITE" id="PS51007">
    <property type="entry name" value="CYTC"/>
    <property type="match status" value="1"/>
</dbReference>
<gene>
    <name evidence="14 16" type="primary">psbV</name>
</gene>
<name>A0A345U859_9FLOR</name>
<dbReference type="SUPFAM" id="SSF46626">
    <property type="entry name" value="Cytochrome c"/>
    <property type="match status" value="1"/>
</dbReference>
<dbReference type="NCBIfam" id="TIGR03045">
    <property type="entry name" value="PS_II_C550"/>
    <property type="match status" value="1"/>
</dbReference>
<dbReference type="GO" id="GO:0009523">
    <property type="term" value="C:photosystem II"/>
    <property type="evidence" value="ECO:0007669"/>
    <property type="project" value="UniProtKB-KW"/>
</dbReference>